<gene>
    <name evidence="1" type="ORF">FJU30_10055</name>
</gene>
<dbReference type="Proteomes" id="UP000335415">
    <property type="component" value="Unassembled WGS sequence"/>
</dbReference>
<dbReference type="RefSeq" id="WP_150434829.1">
    <property type="nucleotide sequence ID" value="NZ_VYKJ01000004.1"/>
</dbReference>
<reference evidence="1 2" key="1">
    <citation type="submission" date="2019-09" db="EMBL/GenBank/DDBJ databases">
        <authorList>
            <person name="Li Y."/>
        </authorList>
    </citation>
    <scope>NUCLEOTIDE SEQUENCE [LARGE SCALE GENOMIC DNA]</scope>
    <source>
        <strain evidence="1 2">L3-3HA</strain>
    </source>
</reference>
<proteinExistence type="predicted"/>
<dbReference type="EMBL" id="VYKJ01000004">
    <property type="protein sequence ID" value="KAA9000561.1"/>
    <property type="molecule type" value="Genomic_DNA"/>
</dbReference>
<dbReference type="AlphaFoldDB" id="A0A5J5G1M6"/>
<sequence>MELDIEFTMAAYDAAATRVGDAVLKLNHNGQDVSKDAIVGYLAEQRGYADNDKEKMVLDLALRLFKGMPQEVGGIMVD</sequence>
<name>A0A5J5G1M6_9GAMM</name>
<organism evidence="1 2">
    <name type="scientific">Affinibrenneria salicis</name>
    <dbReference type="NCBI Taxonomy" id="2590031"/>
    <lineage>
        <taxon>Bacteria</taxon>
        <taxon>Pseudomonadati</taxon>
        <taxon>Pseudomonadota</taxon>
        <taxon>Gammaproteobacteria</taxon>
        <taxon>Enterobacterales</taxon>
        <taxon>Pectobacteriaceae</taxon>
        <taxon>Affinibrenneria</taxon>
    </lineage>
</organism>
<keyword evidence="2" id="KW-1185">Reference proteome</keyword>
<comment type="caution">
    <text evidence="1">The sequence shown here is derived from an EMBL/GenBank/DDBJ whole genome shotgun (WGS) entry which is preliminary data.</text>
</comment>
<dbReference type="OrthoDB" id="6490843at2"/>
<protein>
    <submittedName>
        <fullName evidence="1">Uncharacterized protein</fullName>
    </submittedName>
</protein>
<accession>A0A5J5G1M6</accession>
<evidence type="ECO:0000313" key="2">
    <source>
        <dbReference type="Proteomes" id="UP000335415"/>
    </source>
</evidence>
<evidence type="ECO:0000313" key="1">
    <source>
        <dbReference type="EMBL" id="KAA9000561.1"/>
    </source>
</evidence>